<feature type="region of interest" description="Disordered" evidence="1">
    <location>
        <begin position="36"/>
        <end position="59"/>
    </location>
</feature>
<dbReference type="EMBL" id="HBFN01022218">
    <property type="protein sequence ID" value="CAD8799289.1"/>
    <property type="molecule type" value="Transcribed_RNA"/>
</dbReference>
<sequence length="354" mass="39041">MATMRQLSWPALAGLAAVLALSVAPVALAAGFYGSPTPTPSPSEPSPAPTPAPDYDPNRDFYAYREKRAGPDYYPRNRKYGRLGYELDPPFANKTCGDCIFNVNSRTLVLERLPGCNPTSCVGSLNLSSTATSDDGMVNFTFLGIAPDTFQGMHQLTHLDLSGQPISNNPPGMWDDFDNRGEDDAGVSVNLRNTLYSCYPPYNPCSKSQHLCWNGFPRITFQMSLLIDKNDVCHYVNSCGYKQHNCTVWRNNAGMASIGGECKSHCQDFDISGKGVRDLPHLPNGLVDGITALNILKIDDEVVLKPTRMFSTRNLMGKRLFVLKQNNESWAFAGKAWFTVPHNHRTVTMSAFVQ</sequence>
<gene>
    <name evidence="3" type="ORF">HTEP1355_LOCUS12930</name>
</gene>
<feature type="chain" id="PRO_5031538527" evidence="2">
    <location>
        <begin position="30"/>
        <end position="354"/>
    </location>
</feature>
<keyword evidence="2" id="KW-0732">Signal</keyword>
<organism evidence="3">
    <name type="scientific">Hemiselmis tepida</name>
    <dbReference type="NCBI Taxonomy" id="464990"/>
    <lineage>
        <taxon>Eukaryota</taxon>
        <taxon>Cryptophyceae</taxon>
        <taxon>Cryptomonadales</taxon>
        <taxon>Hemiselmidaceae</taxon>
        <taxon>Hemiselmis</taxon>
    </lineage>
</organism>
<feature type="signal peptide" evidence="2">
    <location>
        <begin position="1"/>
        <end position="29"/>
    </location>
</feature>
<evidence type="ECO:0000313" key="3">
    <source>
        <dbReference type="EMBL" id="CAD8799289.1"/>
    </source>
</evidence>
<feature type="compositionally biased region" description="Pro residues" evidence="1">
    <location>
        <begin position="37"/>
        <end position="54"/>
    </location>
</feature>
<proteinExistence type="predicted"/>
<protein>
    <submittedName>
        <fullName evidence="3">Uncharacterized protein</fullName>
    </submittedName>
</protein>
<evidence type="ECO:0000256" key="2">
    <source>
        <dbReference type="SAM" id="SignalP"/>
    </source>
</evidence>
<dbReference type="AlphaFoldDB" id="A0A7S0YY68"/>
<evidence type="ECO:0000256" key="1">
    <source>
        <dbReference type="SAM" id="MobiDB-lite"/>
    </source>
</evidence>
<accession>A0A7S0YY68</accession>
<name>A0A7S0YY68_9CRYP</name>
<reference evidence="3" key="1">
    <citation type="submission" date="2021-01" db="EMBL/GenBank/DDBJ databases">
        <authorList>
            <person name="Corre E."/>
            <person name="Pelletier E."/>
            <person name="Niang G."/>
            <person name="Scheremetjew M."/>
            <person name="Finn R."/>
            <person name="Kale V."/>
            <person name="Holt S."/>
            <person name="Cochrane G."/>
            <person name="Meng A."/>
            <person name="Brown T."/>
            <person name="Cohen L."/>
        </authorList>
    </citation>
    <scope>NUCLEOTIDE SEQUENCE</scope>
    <source>
        <strain evidence="3">CCMP443</strain>
    </source>
</reference>